<evidence type="ECO:0000313" key="2">
    <source>
        <dbReference type="Proteomes" id="UP000235388"/>
    </source>
</evidence>
<organism evidence="1 2">
    <name type="scientific">Puccinia coronata f. sp. avenae</name>
    <dbReference type="NCBI Taxonomy" id="200324"/>
    <lineage>
        <taxon>Eukaryota</taxon>
        <taxon>Fungi</taxon>
        <taxon>Dikarya</taxon>
        <taxon>Basidiomycota</taxon>
        <taxon>Pucciniomycotina</taxon>
        <taxon>Pucciniomycetes</taxon>
        <taxon>Pucciniales</taxon>
        <taxon>Pucciniaceae</taxon>
        <taxon>Puccinia</taxon>
    </lineage>
</organism>
<dbReference type="EMBL" id="PGCJ01001115">
    <property type="protein sequence ID" value="PLW09238.1"/>
    <property type="molecule type" value="Genomic_DNA"/>
</dbReference>
<keyword evidence="2" id="KW-1185">Reference proteome</keyword>
<name>A0A2N5S7N4_9BASI</name>
<dbReference type="AlphaFoldDB" id="A0A2N5S7N4"/>
<sequence length="134" mass="14726">MDFPQGSYRKDLGYVFGNNYQYRHAVPGMTCPPSRSEAARRSAHDLLNEQAMAWLGAQDMACSVSKSWAARRTASDLLGGQVMPCSPSRPRPARRAGHDLLTEQVCGLQLLGGQAMTSSPHPAHRAGYELRRLL</sequence>
<comment type="caution">
    <text evidence="1">The sequence shown here is derived from an EMBL/GenBank/DDBJ whole genome shotgun (WGS) entry which is preliminary data.</text>
</comment>
<protein>
    <submittedName>
        <fullName evidence="1">Uncharacterized protein</fullName>
    </submittedName>
</protein>
<feature type="non-terminal residue" evidence="1">
    <location>
        <position position="134"/>
    </location>
</feature>
<evidence type="ECO:0000313" key="1">
    <source>
        <dbReference type="EMBL" id="PLW09238.1"/>
    </source>
</evidence>
<proteinExistence type="predicted"/>
<reference evidence="1 2" key="1">
    <citation type="submission" date="2017-11" db="EMBL/GenBank/DDBJ databases">
        <title>De novo assembly and phasing of dikaryotic genomes from two isolates of Puccinia coronata f. sp. avenae, the causal agent of oat crown rust.</title>
        <authorList>
            <person name="Miller M.E."/>
            <person name="Zhang Y."/>
            <person name="Omidvar V."/>
            <person name="Sperschneider J."/>
            <person name="Schwessinger B."/>
            <person name="Raley C."/>
            <person name="Palmer J.M."/>
            <person name="Garnica D."/>
            <person name="Upadhyaya N."/>
            <person name="Rathjen J."/>
            <person name="Taylor J.M."/>
            <person name="Park R.F."/>
            <person name="Dodds P.N."/>
            <person name="Hirsch C.D."/>
            <person name="Kianian S.F."/>
            <person name="Figueroa M."/>
        </authorList>
    </citation>
    <scope>NUCLEOTIDE SEQUENCE [LARGE SCALE GENOMIC DNA]</scope>
    <source>
        <strain evidence="1">12NC29</strain>
    </source>
</reference>
<accession>A0A2N5S7N4</accession>
<gene>
    <name evidence="1" type="ORF">PCANC_19966</name>
</gene>
<dbReference type="Proteomes" id="UP000235388">
    <property type="component" value="Unassembled WGS sequence"/>
</dbReference>